<protein>
    <submittedName>
        <fullName evidence="2">MarR family transcriptional regulator</fullName>
    </submittedName>
</protein>
<dbReference type="SMART" id="SM00347">
    <property type="entry name" value="HTH_MARR"/>
    <property type="match status" value="1"/>
</dbReference>
<dbReference type="EMBL" id="PDEM01000007">
    <property type="protein sequence ID" value="PHZ86654.1"/>
    <property type="molecule type" value="Genomic_DNA"/>
</dbReference>
<sequence>MEIELGGHKGLKLWMQTLTDTVRAKGPDFTSRQLALLLRIYLEPQPHTVRGLAATLGVSKPVITRAIDTLSAQGFVKRVRDEEDKRNVLIQRTVKGAVFLTDFAETMEKAHLETNS</sequence>
<name>A0A2G4YWD4_9PROT</name>
<dbReference type="AlphaFoldDB" id="A0A2G4YWD4"/>
<dbReference type="PRINTS" id="PR00598">
    <property type="entry name" value="HTHMARR"/>
</dbReference>
<dbReference type="InterPro" id="IPR036388">
    <property type="entry name" value="WH-like_DNA-bd_sf"/>
</dbReference>
<dbReference type="GO" id="GO:0003700">
    <property type="term" value="F:DNA-binding transcription factor activity"/>
    <property type="evidence" value="ECO:0007669"/>
    <property type="project" value="InterPro"/>
</dbReference>
<feature type="domain" description="HTH marR-type" evidence="1">
    <location>
        <begin position="1"/>
        <end position="116"/>
    </location>
</feature>
<dbReference type="PANTHER" id="PTHR33164:SF43">
    <property type="entry name" value="HTH-TYPE TRANSCRIPTIONAL REPRESSOR YETL"/>
    <property type="match status" value="1"/>
</dbReference>
<comment type="caution">
    <text evidence="2">The sequence shown here is derived from an EMBL/GenBank/DDBJ whole genome shotgun (WGS) entry which is preliminary data.</text>
</comment>
<organism evidence="2 3">
    <name type="scientific">Paremcibacter congregatus</name>
    <dbReference type="NCBI Taxonomy" id="2043170"/>
    <lineage>
        <taxon>Bacteria</taxon>
        <taxon>Pseudomonadati</taxon>
        <taxon>Pseudomonadota</taxon>
        <taxon>Alphaproteobacteria</taxon>
        <taxon>Emcibacterales</taxon>
        <taxon>Emcibacteraceae</taxon>
        <taxon>Paremcibacter</taxon>
    </lineage>
</organism>
<accession>A0A2G4YWD4</accession>
<evidence type="ECO:0000313" key="3">
    <source>
        <dbReference type="Proteomes" id="UP000229730"/>
    </source>
</evidence>
<reference evidence="2 3" key="1">
    <citation type="submission" date="2017-10" db="EMBL/GenBank/DDBJ databases">
        <title>Frigbacter circumglobatus gen. nov. sp. nov., isolated from sediment cultured in situ.</title>
        <authorList>
            <person name="Zhao Z."/>
        </authorList>
    </citation>
    <scope>NUCLEOTIDE SEQUENCE [LARGE SCALE GENOMIC DNA]</scope>
    <source>
        <strain evidence="2 3">ZYL</strain>
    </source>
</reference>
<dbReference type="PROSITE" id="PS50995">
    <property type="entry name" value="HTH_MARR_2"/>
    <property type="match status" value="1"/>
</dbReference>
<gene>
    <name evidence="2" type="ORF">CRD36_01910</name>
</gene>
<dbReference type="OrthoDB" id="9812268at2"/>
<evidence type="ECO:0000313" key="2">
    <source>
        <dbReference type="EMBL" id="PHZ86654.1"/>
    </source>
</evidence>
<dbReference type="PANTHER" id="PTHR33164">
    <property type="entry name" value="TRANSCRIPTIONAL REGULATOR, MARR FAMILY"/>
    <property type="match status" value="1"/>
</dbReference>
<dbReference type="InterPro" id="IPR039422">
    <property type="entry name" value="MarR/SlyA-like"/>
</dbReference>
<dbReference type="InterPro" id="IPR036390">
    <property type="entry name" value="WH_DNA-bd_sf"/>
</dbReference>
<dbReference type="Gene3D" id="1.10.10.10">
    <property type="entry name" value="Winged helix-like DNA-binding domain superfamily/Winged helix DNA-binding domain"/>
    <property type="match status" value="1"/>
</dbReference>
<dbReference type="Pfam" id="PF01047">
    <property type="entry name" value="MarR"/>
    <property type="match status" value="1"/>
</dbReference>
<dbReference type="InterPro" id="IPR000835">
    <property type="entry name" value="HTH_MarR-typ"/>
</dbReference>
<evidence type="ECO:0000259" key="1">
    <source>
        <dbReference type="PROSITE" id="PS50995"/>
    </source>
</evidence>
<proteinExistence type="predicted"/>
<dbReference type="Proteomes" id="UP000229730">
    <property type="component" value="Unassembled WGS sequence"/>
</dbReference>
<keyword evidence="3" id="KW-1185">Reference proteome</keyword>
<dbReference type="SUPFAM" id="SSF46785">
    <property type="entry name" value="Winged helix' DNA-binding domain"/>
    <property type="match status" value="1"/>
</dbReference>
<dbReference type="InParanoid" id="A0A2G4YWD4"/>
<dbReference type="RefSeq" id="WP_099471030.1">
    <property type="nucleotide sequence ID" value="NZ_CAXBMK010000004.1"/>
</dbReference>
<dbReference type="GO" id="GO:0006950">
    <property type="term" value="P:response to stress"/>
    <property type="evidence" value="ECO:0007669"/>
    <property type="project" value="TreeGrafter"/>
</dbReference>